<name>A0AAD6UX76_9AGAR</name>
<evidence type="ECO:0000313" key="2">
    <source>
        <dbReference type="Proteomes" id="UP001219525"/>
    </source>
</evidence>
<comment type="caution">
    <text evidence="1">The sequence shown here is derived from an EMBL/GenBank/DDBJ whole genome shotgun (WGS) entry which is preliminary data.</text>
</comment>
<accession>A0AAD6UX76</accession>
<reference evidence="1" key="1">
    <citation type="submission" date="2023-03" db="EMBL/GenBank/DDBJ databases">
        <title>Massive genome expansion in bonnet fungi (Mycena s.s.) driven by repeated elements and novel gene families across ecological guilds.</title>
        <authorList>
            <consortium name="Lawrence Berkeley National Laboratory"/>
            <person name="Harder C.B."/>
            <person name="Miyauchi S."/>
            <person name="Viragh M."/>
            <person name="Kuo A."/>
            <person name="Thoen E."/>
            <person name="Andreopoulos B."/>
            <person name="Lu D."/>
            <person name="Skrede I."/>
            <person name="Drula E."/>
            <person name="Henrissat B."/>
            <person name="Morin E."/>
            <person name="Kohler A."/>
            <person name="Barry K."/>
            <person name="LaButti K."/>
            <person name="Morin E."/>
            <person name="Salamov A."/>
            <person name="Lipzen A."/>
            <person name="Mereny Z."/>
            <person name="Hegedus B."/>
            <person name="Baldrian P."/>
            <person name="Stursova M."/>
            <person name="Weitz H."/>
            <person name="Taylor A."/>
            <person name="Grigoriev I.V."/>
            <person name="Nagy L.G."/>
            <person name="Martin F."/>
            <person name="Kauserud H."/>
        </authorList>
    </citation>
    <scope>NUCLEOTIDE SEQUENCE</scope>
    <source>
        <strain evidence="1">9144</strain>
    </source>
</reference>
<dbReference type="Proteomes" id="UP001219525">
    <property type="component" value="Unassembled WGS sequence"/>
</dbReference>
<sequence length="331" mass="37262">MQQISLQLQRSAPVALSIHLAVASMAGSRQLNSTLDLLLTESRRWQNLFLRIHPSDFKLLATSGAEFPILEKLDMEFRESVAGHAALFFGSLPALVHLTLTAYRTPIPDGLDFIWAQLRTCKLTECWMDNILRILPLFSAGARVCVNNCSTRADVHPTPVHTVVSDLSLWCYEEVTHTLLDALTAPCLKRLNIVGNYSRPGIIRFFNRSACALTHLTVDFTAGLYSDRFTDELLSLLRSPHARDIVDLQVNLNSQGYSKQFMDVLAMRDVVPKLRVLAFGYITWLDQAKLLKICENRQSILQSLWLSRHISISQDIVQALNSGVVELVRFS</sequence>
<proteinExistence type="predicted"/>
<organism evidence="1 2">
    <name type="scientific">Mycena pura</name>
    <dbReference type="NCBI Taxonomy" id="153505"/>
    <lineage>
        <taxon>Eukaryota</taxon>
        <taxon>Fungi</taxon>
        <taxon>Dikarya</taxon>
        <taxon>Basidiomycota</taxon>
        <taxon>Agaricomycotina</taxon>
        <taxon>Agaricomycetes</taxon>
        <taxon>Agaricomycetidae</taxon>
        <taxon>Agaricales</taxon>
        <taxon>Marasmiineae</taxon>
        <taxon>Mycenaceae</taxon>
        <taxon>Mycena</taxon>
    </lineage>
</organism>
<keyword evidence="2" id="KW-1185">Reference proteome</keyword>
<dbReference type="AlphaFoldDB" id="A0AAD6UX76"/>
<dbReference type="EMBL" id="JARJCW010000081">
    <property type="protein sequence ID" value="KAJ7196804.1"/>
    <property type="molecule type" value="Genomic_DNA"/>
</dbReference>
<gene>
    <name evidence="1" type="ORF">GGX14DRAFT_472887</name>
</gene>
<protein>
    <submittedName>
        <fullName evidence="1">Uncharacterized protein</fullName>
    </submittedName>
</protein>
<evidence type="ECO:0000313" key="1">
    <source>
        <dbReference type="EMBL" id="KAJ7196804.1"/>
    </source>
</evidence>